<dbReference type="InterPro" id="IPR000884">
    <property type="entry name" value="TSP1_rpt"/>
</dbReference>
<evidence type="ECO:0000256" key="11">
    <source>
        <dbReference type="SAM" id="Phobius"/>
    </source>
</evidence>
<dbReference type="SUPFAM" id="SSF101912">
    <property type="entry name" value="Sema domain"/>
    <property type="match status" value="1"/>
</dbReference>
<organism evidence="13 14">
    <name type="scientific">Oryctes borbonicus</name>
    <dbReference type="NCBI Taxonomy" id="1629725"/>
    <lineage>
        <taxon>Eukaryota</taxon>
        <taxon>Metazoa</taxon>
        <taxon>Ecdysozoa</taxon>
        <taxon>Arthropoda</taxon>
        <taxon>Hexapoda</taxon>
        <taxon>Insecta</taxon>
        <taxon>Pterygota</taxon>
        <taxon>Neoptera</taxon>
        <taxon>Endopterygota</taxon>
        <taxon>Coleoptera</taxon>
        <taxon>Polyphaga</taxon>
        <taxon>Scarabaeiformia</taxon>
        <taxon>Scarabaeidae</taxon>
        <taxon>Dynastinae</taxon>
        <taxon>Oryctes</taxon>
    </lineage>
</organism>
<comment type="subcellular location">
    <subcellularLocation>
        <location evidence="1">Membrane</location>
        <topology evidence="1">Single-pass membrane protein</topology>
    </subcellularLocation>
</comment>
<dbReference type="PROSITE" id="PS50092">
    <property type="entry name" value="TSP1"/>
    <property type="match status" value="4"/>
</dbReference>
<dbReference type="Proteomes" id="UP000051574">
    <property type="component" value="Unassembled WGS sequence"/>
</dbReference>
<dbReference type="InterPro" id="IPR036383">
    <property type="entry name" value="TSP1_rpt_sf"/>
</dbReference>
<dbReference type="Pfam" id="PF01403">
    <property type="entry name" value="Sema"/>
    <property type="match status" value="1"/>
</dbReference>
<feature type="domain" description="Sema" evidence="12">
    <location>
        <begin position="1"/>
        <end position="438"/>
    </location>
</feature>
<dbReference type="Gene3D" id="3.30.1680.10">
    <property type="entry name" value="ligand-binding face of the semaphorins, domain 2"/>
    <property type="match status" value="1"/>
</dbReference>
<evidence type="ECO:0000256" key="9">
    <source>
        <dbReference type="ARBA" id="ARBA00023180"/>
    </source>
</evidence>
<reference evidence="13 14" key="1">
    <citation type="submission" date="2015-09" db="EMBL/GenBank/DDBJ databases">
        <title>Draft genome of the scarab beetle Oryctes borbonicus.</title>
        <authorList>
            <person name="Meyer J.M."/>
            <person name="Markov G.V."/>
            <person name="Baskaran P."/>
            <person name="Herrmann M."/>
            <person name="Sommer R.J."/>
            <person name="Roedelsperger C."/>
        </authorList>
    </citation>
    <scope>NUCLEOTIDE SEQUENCE [LARGE SCALE GENOMIC DNA]</scope>
    <source>
        <strain evidence="13">OB123</strain>
        <tissue evidence="13">Whole animal</tissue>
    </source>
</reference>
<evidence type="ECO:0000313" key="14">
    <source>
        <dbReference type="Proteomes" id="UP000051574"/>
    </source>
</evidence>
<dbReference type="InterPro" id="IPR027231">
    <property type="entry name" value="Semaphorin"/>
</dbReference>
<name>A0A0T6BC38_9SCAR</name>
<comment type="caution">
    <text evidence="13">The sequence shown here is derived from an EMBL/GenBank/DDBJ whole genome shotgun (WGS) entry which is preliminary data.</text>
</comment>
<dbReference type="GO" id="GO:0045499">
    <property type="term" value="F:chemorepellent activity"/>
    <property type="evidence" value="ECO:0007669"/>
    <property type="project" value="TreeGrafter"/>
</dbReference>
<evidence type="ECO:0000256" key="3">
    <source>
        <dbReference type="ARBA" id="ARBA00022737"/>
    </source>
</evidence>
<keyword evidence="2 11" id="KW-0812">Transmembrane</keyword>
<evidence type="ECO:0000313" key="13">
    <source>
        <dbReference type="EMBL" id="KRT84763.1"/>
    </source>
</evidence>
<evidence type="ECO:0000256" key="6">
    <source>
        <dbReference type="ARBA" id="ARBA00022989"/>
    </source>
</evidence>
<dbReference type="GO" id="GO:0030215">
    <property type="term" value="F:semaphorin receptor binding"/>
    <property type="evidence" value="ECO:0007669"/>
    <property type="project" value="InterPro"/>
</dbReference>
<dbReference type="Pfam" id="PF23260">
    <property type="entry name" value="TSP1_2"/>
    <property type="match status" value="1"/>
</dbReference>
<feature type="non-terminal residue" evidence="13">
    <location>
        <position position="1"/>
    </location>
</feature>
<dbReference type="Pfam" id="PF01437">
    <property type="entry name" value="PSI"/>
    <property type="match status" value="1"/>
</dbReference>
<evidence type="ECO:0000256" key="1">
    <source>
        <dbReference type="ARBA" id="ARBA00004167"/>
    </source>
</evidence>
<dbReference type="EMBL" id="LJIG01002177">
    <property type="protein sequence ID" value="KRT84763.1"/>
    <property type="molecule type" value="Genomic_DNA"/>
</dbReference>
<evidence type="ECO:0000256" key="7">
    <source>
        <dbReference type="ARBA" id="ARBA00023136"/>
    </source>
</evidence>
<dbReference type="FunFam" id="2.20.100.10:FF:000007">
    <property type="entry name" value="Thrombospondin 1"/>
    <property type="match status" value="1"/>
</dbReference>
<keyword evidence="9" id="KW-0325">Glycoprotein</keyword>
<dbReference type="InterPro" id="IPR016201">
    <property type="entry name" value="PSI"/>
</dbReference>
<dbReference type="FunFam" id="2.20.100.10:FF:000021">
    <property type="entry name" value="semaphorin-5B isoform X1"/>
    <property type="match status" value="1"/>
</dbReference>
<keyword evidence="5" id="KW-0524">Neurogenesis</keyword>
<dbReference type="PRINTS" id="PR01705">
    <property type="entry name" value="TSP1REPEAT"/>
</dbReference>
<evidence type="ECO:0000256" key="8">
    <source>
        <dbReference type="ARBA" id="ARBA00023157"/>
    </source>
</evidence>
<dbReference type="Gene3D" id="2.130.10.10">
    <property type="entry name" value="YVTN repeat-like/Quinoprotein amine dehydrogenase"/>
    <property type="match status" value="1"/>
</dbReference>
<evidence type="ECO:0000256" key="5">
    <source>
        <dbReference type="ARBA" id="ARBA00022902"/>
    </source>
</evidence>
<proteinExistence type="predicted"/>
<accession>A0A0T6BC38</accession>
<sequence length="1019" mass="115138">SDLQLAFNRFSQDSVTTYSQLLFDVSRNQVIVGARDTLLRLSLPELQLIEDTTWSSNEGKVQICLQKGQTEENCHNFIKVLVTNGKALFVCGTDSFAPQCTWRDTENITRVTQWVDGIARCPYNPMANSTALISENGEYFVGGPTDFSGSDFAIYRSISELSVIRTEQYNSLWLNEPQFVASFETDRFIYFLFREAAVEYINCGKTIYSRIARICKDDNNGKILRKGTWTTFLKARLNCSINGDYPFYFNEIQSASYIPDEGLVYATFSTPPNSIAGSAICAFNLSSIESVFSGPFKYQEQVNSTWDKHYSAYRDHFECKPTTHGKHLIESSKYQLMDNAVQPTKLKPLHIAELERYTHITVDVLSTKLHRTVHVLFVATIEGFIKKISVLPRTLETCVVEVWQAVPSSNIPIYSFQFLKDTNSIYVGTKTELLKIPSDHCNRHVSQESCLNAMDPYCGWNQYDDACTTPPQREPLTSYWTQSITSCPVLDARIDGGWSSWSEWFPCIHRNGQNSDSHDNCICQTRHCNNPAPQNGGKPCMGTSIAVSNCTVHGGWTAWSAWSECSATCGVAVKTRTRTCSNPYPAYGGRVCVGQDRSEVLCTKNPPCPVKLTTPQNGIWDIWGNWESCSATCGGGYRRRFRTCNSSLNGGLDCIGSNVEYEKCNLKPCPEITEQIRLTSWTPWFIANVTHSKDEYVLKRFKYSCRAPVDDPSQIQISIHKEEDKICQDTPCFPNVHDNGKWTMWSPWSPCSVTCGKGYQTRQRHCEGPSQCKGRNIQKKECVAMTMCEPEWSCWTEWSPCSVSCGWGIRKRFRTCLSDFCEGKDHDEEPCQIESCGSLLGWTNWTSWSICDSNKLQYRKRTCRTINPGPTMCQGPSQESRMCVDNPYISNELETLLRASHAQTNELSSIAIIFGYSITGFIVGILCTLVFFFILKRKRKTRIPSSPHYINAKPNPYTAIPLKEKPPKKTSASTSSILNNFNGTLKLSKCNDYELGSTIKRNSHGLNNSLTKTDKAYYE</sequence>
<dbReference type="GO" id="GO:0030335">
    <property type="term" value="P:positive regulation of cell migration"/>
    <property type="evidence" value="ECO:0007669"/>
    <property type="project" value="TreeGrafter"/>
</dbReference>
<dbReference type="GO" id="GO:0071526">
    <property type="term" value="P:semaphorin-plexin signaling pathway"/>
    <property type="evidence" value="ECO:0007669"/>
    <property type="project" value="TreeGrafter"/>
</dbReference>
<dbReference type="PANTHER" id="PTHR11036:SF79">
    <property type="entry name" value="SEMAPHORIN 5C, ISOFORM A"/>
    <property type="match status" value="1"/>
</dbReference>
<dbReference type="InterPro" id="IPR036352">
    <property type="entry name" value="Semap_dom_sf"/>
</dbReference>
<keyword evidence="7 11" id="KW-0472">Membrane</keyword>
<keyword evidence="3" id="KW-0677">Repeat</keyword>
<dbReference type="InterPro" id="IPR002165">
    <property type="entry name" value="Plexin_repeat"/>
</dbReference>
<evidence type="ECO:0000259" key="12">
    <source>
        <dbReference type="PROSITE" id="PS51004"/>
    </source>
</evidence>
<dbReference type="SUPFAM" id="SSF82895">
    <property type="entry name" value="TSP-1 type 1 repeat"/>
    <property type="match status" value="5"/>
</dbReference>
<keyword evidence="8" id="KW-1015">Disulfide bond</keyword>
<dbReference type="SMART" id="SM00423">
    <property type="entry name" value="PSI"/>
    <property type="match status" value="1"/>
</dbReference>
<keyword evidence="6 11" id="KW-1133">Transmembrane helix</keyword>
<dbReference type="AlphaFoldDB" id="A0A0T6BC38"/>
<keyword evidence="4" id="KW-0221">Differentiation</keyword>
<evidence type="ECO:0000256" key="4">
    <source>
        <dbReference type="ARBA" id="ARBA00022782"/>
    </source>
</evidence>
<dbReference type="FunFam" id="2.130.10.10:FF:001151">
    <property type="entry name" value="Semaphorin 5C"/>
    <property type="match status" value="1"/>
</dbReference>
<dbReference type="SMART" id="SM00630">
    <property type="entry name" value="Sema"/>
    <property type="match status" value="1"/>
</dbReference>
<dbReference type="SUPFAM" id="SSF103575">
    <property type="entry name" value="Plexin repeat"/>
    <property type="match status" value="1"/>
</dbReference>
<dbReference type="Pfam" id="PF00090">
    <property type="entry name" value="TSP_1"/>
    <property type="match status" value="5"/>
</dbReference>
<evidence type="ECO:0000256" key="2">
    <source>
        <dbReference type="ARBA" id="ARBA00022692"/>
    </source>
</evidence>
<protein>
    <recommendedName>
        <fullName evidence="12">Sema domain-containing protein</fullName>
    </recommendedName>
</protein>
<comment type="caution">
    <text evidence="10">Lacks conserved residue(s) required for the propagation of feature annotation.</text>
</comment>
<dbReference type="PANTHER" id="PTHR11036">
    <property type="entry name" value="SEMAPHORIN"/>
    <property type="match status" value="1"/>
</dbReference>
<dbReference type="InterPro" id="IPR057563">
    <property type="entry name" value="Sema5A/B-like_TSP-1"/>
</dbReference>
<keyword evidence="14" id="KW-1185">Reference proteome</keyword>
<dbReference type="GO" id="GO:0007411">
    <property type="term" value="P:axon guidance"/>
    <property type="evidence" value="ECO:0007669"/>
    <property type="project" value="TreeGrafter"/>
</dbReference>
<dbReference type="InterPro" id="IPR015943">
    <property type="entry name" value="WD40/YVTN_repeat-like_dom_sf"/>
</dbReference>
<dbReference type="SMART" id="SM00209">
    <property type="entry name" value="TSP1"/>
    <property type="match status" value="5"/>
</dbReference>
<feature type="transmembrane region" description="Helical" evidence="11">
    <location>
        <begin position="910"/>
        <end position="935"/>
    </location>
</feature>
<dbReference type="OrthoDB" id="9988752at2759"/>
<gene>
    <name evidence="13" type="ORF">AMK59_2298</name>
</gene>
<dbReference type="InterPro" id="IPR001627">
    <property type="entry name" value="Semap_dom"/>
</dbReference>
<dbReference type="Gene3D" id="2.20.100.10">
    <property type="entry name" value="Thrombospondin type-1 (TSP1) repeat"/>
    <property type="match status" value="5"/>
</dbReference>
<dbReference type="GO" id="GO:0005886">
    <property type="term" value="C:plasma membrane"/>
    <property type="evidence" value="ECO:0007669"/>
    <property type="project" value="TreeGrafter"/>
</dbReference>
<dbReference type="PROSITE" id="PS51004">
    <property type="entry name" value="SEMA"/>
    <property type="match status" value="1"/>
</dbReference>
<evidence type="ECO:0000256" key="10">
    <source>
        <dbReference type="PROSITE-ProRule" id="PRU00352"/>
    </source>
</evidence>
<dbReference type="FunFam" id="2.20.100.10:FF:000001">
    <property type="entry name" value="semaphorin-5A isoform X1"/>
    <property type="match status" value="2"/>
</dbReference>